<name>A0ABD6BS34_9EURY</name>
<dbReference type="AlphaFoldDB" id="A0ABD6BS34"/>
<dbReference type="RefSeq" id="WP_267647502.1">
    <property type="nucleotide sequence ID" value="NZ_JANHGR010000002.1"/>
</dbReference>
<organism evidence="2 3">
    <name type="scientific">Halolamina litorea</name>
    <dbReference type="NCBI Taxonomy" id="1515593"/>
    <lineage>
        <taxon>Archaea</taxon>
        <taxon>Methanobacteriati</taxon>
        <taxon>Methanobacteriota</taxon>
        <taxon>Stenosarchaea group</taxon>
        <taxon>Halobacteria</taxon>
        <taxon>Halobacteriales</taxon>
        <taxon>Haloferacaceae</taxon>
    </lineage>
</organism>
<gene>
    <name evidence="2" type="ORF">ACFSAU_08355</name>
</gene>
<dbReference type="SMART" id="SM00849">
    <property type="entry name" value="Lactamase_B"/>
    <property type="match status" value="1"/>
</dbReference>
<evidence type="ECO:0000313" key="2">
    <source>
        <dbReference type="EMBL" id="MFD1567503.1"/>
    </source>
</evidence>
<dbReference type="PANTHER" id="PTHR23131">
    <property type="entry name" value="ENDORIBONUCLEASE LACTB2"/>
    <property type="match status" value="1"/>
</dbReference>
<dbReference type="SUPFAM" id="SSF56281">
    <property type="entry name" value="Metallo-hydrolase/oxidoreductase"/>
    <property type="match status" value="1"/>
</dbReference>
<dbReference type="Gene3D" id="3.60.15.10">
    <property type="entry name" value="Ribonuclease Z/Hydroxyacylglutathione hydrolase-like"/>
    <property type="match status" value="1"/>
</dbReference>
<proteinExistence type="predicted"/>
<dbReference type="Proteomes" id="UP001597139">
    <property type="component" value="Unassembled WGS sequence"/>
</dbReference>
<accession>A0ABD6BS34</accession>
<dbReference type="Gene3D" id="1.10.10.10">
    <property type="entry name" value="Winged helix-like DNA-binding domain superfamily/Winged helix DNA-binding domain"/>
    <property type="match status" value="1"/>
</dbReference>
<dbReference type="PANTHER" id="PTHR23131:SF0">
    <property type="entry name" value="ENDORIBONUCLEASE LACTB2"/>
    <property type="match status" value="1"/>
</dbReference>
<dbReference type="InterPro" id="IPR050662">
    <property type="entry name" value="Sec-metab_biosynth-thioest"/>
</dbReference>
<dbReference type="EMBL" id="JBHUCZ010000005">
    <property type="protein sequence ID" value="MFD1567503.1"/>
    <property type="molecule type" value="Genomic_DNA"/>
</dbReference>
<keyword evidence="3" id="KW-1185">Reference proteome</keyword>
<dbReference type="Pfam" id="PF00753">
    <property type="entry name" value="Lactamase_B"/>
    <property type="match status" value="1"/>
</dbReference>
<dbReference type="InterPro" id="IPR036866">
    <property type="entry name" value="RibonucZ/Hydroxyglut_hydro"/>
</dbReference>
<reference evidence="2 3" key="1">
    <citation type="journal article" date="2019" name="Int. J. Syst. Evol. Microbiol.">
        <title>The Global Catalogue of Microorganisms (GCM) 10K type strain sequencing project: providing services to taxonomists for standard genome sequencing and annotation.</title>
        <authorList>
            <consortium name="The Broad Institute Genomics Platform"/>
            <consortium name="The Broad Institute Genome Sequencing Center for Infectious Disease"/>
            <person name="Wu L."/>
            <person name="Ma J."/>
        </authorList>
    </citation>
    <scope>NUCLEOTIDE SEQUENCE [LARGE SCALE GENOMIC DNA]</scope>
    <source>
        <strain evidence="2 3">CGMCC 1.12859</strain>
    </source>
</reference>
<comment type="caution">
    <text evidence="2">The sequence shown here is derived from an EMBL/GenBank/DDBJ whole genome shotgun (WGS) entry which is preliminary data.</text>
</comment>
<evidence type="ECO:0000313" key="3">
    <source>
        <dbReference type="Proteomes" id="UP001597139"/>
    </source>
</evidence>
<feature type="domain" description="Metallo-beta-lactamase" evidence="1">
    <location>
        <begin position="22"/>
        <end position="179"/>
    </location>
</feature>
<evidence type="ECO:0000259" key="1">
    <source>
        <dbReference type="SMART" id="SM00849"/>
    </source>
</evidence>
<sequence length="271" mass="28336">MSGRTPVERVSVPVETRAPTGATNAYLVGDDPALLVDPAGRTAELDALVDEREIGTIALTHTHPDHVGAVADYAAETGAELLARRPDRFAAATGVDADRRIGEESEITTGAGAVTVLDTPGHAVDHVAFELPDGGVISGDLAVAEGSVVVGAPEGDLRAYLTALRRLWARNPDRLLPGHGPTMVAGTGSDGPTPRESLERLIAHRLRRERSVRSAVRGGAADIDAVLDAAYEKDLTGVRDLARATVLAHVEKLAVEGSVTWDPAHGRVGRS</sequence>
<protein>
    <submittedName>
        <fullName evidence="2">MBL fold metallo-hydrolase</fullName>
    </submittedName>
</protein>
<dbReference type="InterPro" id="IPR036388">
    <property type="entry name" value="WH-like_DNA-bd_sf"/>
</dbReference>
<dbReference type="InterPro" id="IPR001279">
    <property type="entry name" value="Metallo-B-lactamas"/>
</dbReference>